<feature type="region of interest" description="Disordered" evidence="6">
    <location>
        <begin position="457"/>
        <end position="477"/>
    </location>
</feature>
<feature type="compositionally biased region" description="Polar residues" evidence="6">
    <location>
        <begin position="253"/>
        <end position="262"/>
    </location>
</feature>
<gene>
    <name evidence="8" type="ORF">ACJRO7_027133</name>
</gene>
<keyword evidence="2" id="KW-0805">Transcription regulation</keyword>
<feature type="domain" description="NAC" evidence="7">
    <location>
        <begin position="27"/>
        <end position="172"/>
    </location>
</feature>
<dbReference type="PROSITE" id="PS51005">
    <property type="entry name" value="NAC"/>
    <property type="match status" value="1"/>
</dbReference>
<dbReference type="GO" id="GO:0005634">
    <property type="term" value="C:nucleus"/>
    <property type="evidence" value="ECO:0007669"/>
    <property type="project" value="UniProtKB-SubCell"/>
</dbReference>
<comment type="subcellular location">
    <subcellularLocation>
        <location evidence="1">Nucleus</location>
    </subcellularLocation>
</comment>
<dbReference type="PANTHER" id="PTHR31989">
    <property type="entry name" value="NAC DOMAIN-CONTAINING PROTEIN 82-RELATED"/>
    <property type="match status" value="1"/>
</dbReference>
<keyword evidence="4" id="KW-0804">Transcription</keyword>
<feature type="region of interest" description="Disordered" evidence="6">
    <location>
        <begin position="239"/>
        <end position="275"/>
    </location>
</feature>
<dbReference type="Gene3D" id="2.170.150.80">
    <property type="entry name" value="NAC domain"/>
    <property type="match status" value="1"/>
</dbReference>
<evidence type="ECO:0000256" key="3">
    <source>
        <dbReference type="ARBA" id="ARBA00023125"/>
    </source>
</evidence>
<protein>
    <recommendedName>
        <fullName evidence="7">NAC domain-containing protein</fullName>
    </recommendedName>
</protein>
<comment type="caution">
    <text evidence="8">The sequence shown here is derived from an EMBL/GenBank/DDBJ whole genome shotgun (WGS) entry which is preliminary data.</text>
</comment>
<dbReference type="EMBL" id="JBJKBG010000007">
    <property type="protein sequence ID" value="KAL3730080.1"/>
    <property type="molecule type" value="Genomic_DNA"/>
</dbReference>
<keyword evidence="5" id="KW-0539">Nucleus</keyword>
<evidence type="ECO:0000256" key="4">
    <source>
        <dbReference type="ARBA" id="ARBA00023163"/>
    </source>
</evidence>
<evidence type="ECO:0000256" key="1">
    <source>
        <dbReference type="ARBA" id="ARBA00004123"/>
    </source>
</evidence>
<name>A0ABD3K2U1_EUCGL</name>
<proteinExistence type="predicted"/>
<dbReference type="GO" id="GO:0003677">
    <property type="term" value="F:DNA binding"/>
    <property type="evidence" value="ECO:0007669"/>
    <property type="project" value="UniProtKB-KW"/>
</dbReference>
<keyword evidence="9" id="KW-1185">Reference proteome</keyword>
<evidence type="ECO:0000259" key="7">
    <source>
        <dbReference type="PROSITE" id="PS51005"/>
    </source>
</evidence>
<sequence>MESRISPMNQQPAEKVVTEIALLLQQAIVGYRFHPTEEELINYLKSKVTGCRETFCIIPTLENIYEINPWDLPAKFDENSIVRSKDQEWWFICPQTKNQRISRKTPCGFSWKITGKHIDIKAKNDDKKIGSKITLVFIDGRNSKGTRSNWVLHEFHPHPDDTGFVIYCLKMKQNEKADTHAAVATNGDFSSTPQFQNHEVSFSELNEVIGKLSDEVYGQSDGSYQNRTKSLALIQEDNHYSSPNQERLEGTKDPSSTENSSGRGLAVPDPTNDELTFPHPFPNVDFCSANEAEKETINQEEVDEMSGEQADKSCDSMDCDNPEQLPSAEHRVQEIQNQLRRLITNGSSSSTEISSGSCHTGSSEWSRIRPRMPPLGHALFTNGDLFRLNDLSSETEADRVIQYGQLGETSWDNCWAKKNQRPVCDTLEGAVPGEEKGFTEEKLNHPHDTEKIITECTSSDGAPAKGKAQAGEFKEKETTMIRPQEKNFEMKIESDNMFHGESWTESLSPTRSIPSTSCSCRNRSTIDPAVYFARLMALVLVVGLIVDGICRKSDGISEIKKVYVFYGRI</sequence>
<dbReference type="InterPro" id="IPR036093">
    <property type="entry name" value="NAC_dom_sf"/>
</dbReference>
<evidence type="ECO:0000313" key="8">
    <source>
        <dbReference type="EMBL" id="KAL3730080.1"/>
    </source>
</evidence>
<dbReference type="Pfam" id="PF02365">
    <property type="entry name" value="NAM"/>
    <property type="match status" value="1"/>
</dbReference>
<reference evidence="8 9" key="1">
    <citation type="submission" date="2024-11" db="EMBL/GenBank/DDBJ databases">
        <title>Chromosome-level genome assembly of Eucalyptus globulus Labill. provides insights into its genome evolution.</title>
        <authorList>
            <person name="Li X."/>
        </authorList>
    </citation>
    <scope>NUCLEOTIDE SEQUENCE [LARGE SCALE GENOMIC DNA]</scope>
    <source>
        <strain evidence="8">CL2024</strain>
        <tissue evidence="8">Fresh tender leaves</tissue>
    </source>
</reference>
<evidence type="ECO:0000256" key="6">
    <source>
        <dbReference type="SAM" id="MobiDB-lite"/>
    </source>
</evidence>
<feature type="compositionally biased region" description="Low complexity" evidence="6">
    <location>
        <begin position="346"/>
        <end position="357"/>
    </location>
</feature>
<keyword evidence="3" id="KW-0238">DNA-binding</keyword>
<evidence type="ECO:0000256" key="2">
    <source>
        <dbReference type="ARBA" id="ARBA00023015"/>
    </source>
</evidence>
<evidence type="ECO:0000313" key="9">
    <source>
        <dbReference type="Proteomes" id="UP001634007"/>
    </source>
</evidence>
<accession>A0ABD3K2U1</accession>
<dbReference type="SUPFAM" id="SSF101941">
    <property type="entry name" value="NAC domain"/>
    <property type="match status" value="1"/>
</dbReference>
<feature type="region of interest" description="Disordered" evidence="6">
    <location>
        <begin position="346"/>
        <end position="369"/>
    </location>
</feature>
<dbReference type="Proteomes" id="UP001634007">
    <property type="component" value="Unassembled WGS sequence"/>
</dbReference>
<dbReference type="InterPro" id="IPR003441">
    <property type="entry name" value="NAC-dom"/>
</dbReference>
<organism evidence="8 9">
    <name type="scientific">Eucalyptus globulus</name>
    <name type="common">Tasmanian blue gum</name>
    <dbReference type="NCBI Taxonomy" id="34317"/>
    <lineage>
        <taxon>Eukaryota</taxon>
        <taxon>Viridiplantae</taxon>
        <taxon>Streptophyta</taxon>
        <taxon>Embryophyta</taxon>
        <taxon>Tracheophyta</taxon>
        <taxon>Spermatophyta</taxon>
        <taxon>Magnoliopsida</taxon>
        <taxon>eudicotyledons</taxon>
        <taxon>Gunneridae</taxon>
        <taxon>Pentapetalae</taxon>
        <taxon>rosids</taxon>
        <taxon>malvids</taxon>
        <taxon>Myrtales</taxon>
        <taxon>Myrtaceae</taxon>
        <taxon>Myrtoideae</taxon>
        <taxon>Eucalypteae</taxon>
        <taxon>Eucalyptus</taxon>
    </lineage>
</organism>
<evidence type="ECO:0000256" key="5">
    <source>
        <dbReference type="ARBA" id="ARBA00023242"/>
    </source>
</evidence>
<dbReference type="AlphaFoldDB" id="A0ABD3K2U1"/>